<proteinExistence type="predicted"/>
<organism evidence="3 4">
    <name type="scientific">Chlamydomonas schloesseri</name>
    <dbReference type="NCBI Taxonomy" id="2026947"/>
    <lineage>
        <taxon>Eukaryota</taxon>
        <taxon>Viridiplantae</taxon>
        <taxon>Chlorophyta</taxon>
        <taxon>core chlorophytes</taxon>
        <taxon>Chlorophyceae</taxon>
        <taxon>CS clade</taxon>
        <taxon>Chlamydomonadales</taxon>
        <taxon>Chlamydomonadaceae</taxon>
        <taxon>Chlamydomonas</taxon>
    </lineage>
</organism>
<dbReference type="EMBL" id="JAEHOD010000011">
    <property type="protein sequence ID" value="KAG2450346.1"/>
    <property type="molecule type" value="Genomic_DNA"/>
</dbReference>
<evidence type="ECO:0000313" key="3">
    <source>
        <dbReference type="EMBL" id="KAG2450346.1"/>
    </source>
</evidence>
<evidence type="ECO:0000256" key="1">
    <source>
        <dbReference type="SAM" id="MobiDB-lite"/>
    </source>
</evidence>
<feature type="transmembrane region" description="Helical" evidence="2">
    <location>
        <begin position="163"/>
        <end position="184"/>
    </location>
</feature>
<protein>
    <submittedName>
        <fullName evidence="3">Uncharacterized protein</fullName>
    </submittedName>
</protein>
<gene>
    <name evidence="3" type="ORF">HYH02_004851</name>
</gene>
<evidence type="ECO:0000256" key="2">
    <source>
        <dbReference type="SAM" id="Phobius"/>
    </source>
</evidence>
<comment type="caution">
    <text evidence="3">The sequence shown here is derived from an EMBL/GenBank/DDBJ whole genome shotgun (WGS) entry which is preliminary data.</text>
</comment>
<keyword evidence="4" id="KW-1185">Reference proteome</keyword>
<sequence length="235" mass="22780">MKATEAQKSAAADAPVLSTAAAKAAAQAVTQAAMLAAEQYAQAASQAALAVKAAEQAAMQAASVAEQKKAAVQIAWARVESEEAAAAAAAAAAGAAAQAAALRAENANEWVGVTQVFQAGVEVATKEVARLANTARSAALPADELVSMAAAAGRGYTYEHRMAVLVAMAAGLAAGYAAAAAMVAGGGGGASDGSAAGSGERTDGAYSVVPVMESPGASSESPSPTPAGITFRQES</sequence>
<reference evidence="3" key="1">
    <citation type="journal article" date="2020" name="bioRxiv">
        <title>Comparative genomics of Chlamydomonas.</title>
        <authorList>
            <person name="Craig R.J."/>
            <person name="Hasan A.R."/>
            <person name="Ness R.W."/>
            <person name="Keightley P.D."/>
        </authorList>
    </citation>
    <scope>NUCLEOTIDE SEQUENCE</scope>
    <source>
        <strain evidence="3">CCAP 11/173</strain>
    </source>
</reference>
<feature type="region of interest" description="Disordered" evidence="1">
    <location>
        <begin position="190"/>
        <end position="235"/>
    </location>
</feature>
<keyword evidence="2" id="KW-0472">Membrane</keyword>
<name>A0A835WNW1_9CHLO</name>
<evidence type="ECO:0000313" key="4">
    <source>
        <dbReference type="Proteomes" id="UP000613740"/>
    </source>
</evidence>
<feature type="compositionally biased region" description="Low complexity" evidence="1">
    <location>
        <begin position="213"/>
        <end position="228"/>
    </location>
</feature>
<keyword evidence="2" id="KW-1133">Transmembrane helix</keyword>
<dbReference type="AlphaFoldDB" id="A0A835WNW1"/>
<dbReference type="Proteomes" id="UP000613740">
    <property type="component" value="Unassembled WGS sequence"/>
</dbReference>
<keyword evidence="2" id="KW-0812">Transmembrane</keyword>
<accession>A0A835WNW1</accession>